<evidence type="ECO:0000256" key="9">
    <source>
        <dbReference type="ARBA" id="ARBA00023002"/>
    </source>
</evidence>
<dbReference type="GO" id="GO:0016972">
    <property type="term" value="F:thiol oxidase activity"/>
    <property type="evidence" value="ECO:0007669"/>
    <property type="project" value="UniProtKB-EC"/>
</dbReference>
<reference evidence="22" key="2">
    <citation type="submission" date="2019-09" db="UniProtKB">
        <authorList>
            <consortium name="WormBaseParasite"/>
        </authorList>
    </citation>
    <scope>IDENTIFICATION</scope>
</reference>
<sequence>MEYDADGKPCRACTSVSDLMKKAQQFVKKKQESEKTTTEAEASTSKAEASHGGKECPVDKDELGRSTWNLLHTISVYYPEKPSDEHKKTAATFLEALSKTYPCDFCAKDLRKDLRDDPPKLDSRSAFAEWMCQLHNKVNRKTGKPEFDCSKVMLKSLTSLSRYALSSSRFLSTTTALKADLEVEEASPHVYHVRLNRPDRRNTFTMDLWKQMKSTFDRLADDPKCRAIVVSGTGKSFCAGIDLQQGMGVGYCMMMNDEIEAGRKGRMIRRIITTCQDGFTAIEACPKPVIAAVHSHCIGAGVDLITACDIRCASSDAMFSIREVDIGMTADVGTLNRIQKVVGNDSWTRELAYTSRDVSADEALKFGLISRIYANENELLEGALTLAKTIAEKSPIAVQGTKEVLNHARNHTIRESLDFVKTWNMSQLQSADLRNGAMAAMSKQKPVFDDV</sequence>
<evidence type="ECO:0000256" key="12">
    <source>
        <dbReference type="ARBA" id="ARBA00023157"/>
    </source>
</evidence>
<name>A0A183FZE4_HELPZ</name>
<gene>
    <name evidence="20" type="ORF">HPBE_LOCUS14109</name>
</gene>
<evidence type="ECO:0000256" key="6">
    <source>
        <dbReference type="ARBA" id="ARBA00022827"/>
    </source>
</evidence>
<dbReference type="Gene3D" id="1.10.12.10">
    <property type="entry name" value="Lyase 2-enoyl-coa Hydratase, Chain A, domain 2"/>
    <property type="match status" value="1"/>
</dbReference>
<evidence type="ECO:0000256" key="11">
    <source>
        <dbReference type="ARBA" id="ARBA00023140"/>
    </source>
</evidence>
<dbReference type="GO" id="GO:0051750">
    <property type="term" value="F:delta(3,5)-delta(2,4)-dienoyl-CoA isomerase activity"/>
    <property type="evidence" value="ECO:0007669"/>
    <property type="project" value="TreeGrafter"/>
</dbReference>
<evidence type="ECO:0000256" key="8">
    <source>
        <dbReference type="ARBA" id="ARBA00022990"/>
    </source>
</evidence>
<dbReference type="UniPathway" id="UPA00659"/>
<keyword evidence="10" id="KW-0443">Lipid metabolism</keyword>
<evidence type="ECO:0000256" key="13">
    <source>
        <dbReference type="ARBA" id="ARBA00023235"/>
    </source>
</evidence>
<evidence type="ECO:0000256" key="18">
    <source>
        <dbReference type="SAM" id="MobiDB-lite"/>
    </source>
</evidence>
<dbReference type="Gene3D" id="3.90.226.10">
    <property type="entry name" value="2-enoyl-CoA Hydratase, Chain A, domain 1"/>
    <property type="match status" value="1"/>
</dbReference>
<reference evidence="20 21" key="1">
    <citation type="submission" date="2018-11" db="EMBL/GenBank/DDBJ databases">
        <authorList>
            <consortium name="Pathogen Informatics"/>
        </authorList>
    </citation>
    <scope>NUCLEOTIDE SEQUENCE [LARGE SCALE GENOMIC DNA]</scope>
</reference>
<evidence type="ECO:0000313" key="22">
    <source>
        <dbReference type="WBParaSite" id="HPBE_0001411101-mRNA-1"/>
    </source>
</evidence>
<feature type="compositionally biased region" description="Basic and acidic residues" evidence="18">
    <location>
        <begin position="48"/>
        <end position="60"/>
    </location>
</feature>
<dbReference type="PROSITE" id="PS51324">
    <property type="entry name" value="ERV_ALR"/>
    <property type="match status" value="1"/>
</dbReference>
<dbReference type="InterPro" id="IPR029045">
    <property type="entry name" value="ClpP/crotonase-like_dom_sf"/>
</dbReference>
<evidence type="ECO:0000313" key="21">
    <source>
        <dbReference type="Proteomes" id="UP000050761"/>
    </source>
</evidence>
<evidence type="ECO:0000256" key="17">
    <source>
        <dbReference type="RuleBase" id="RU371123"/>
    </source>
</evidence>
<comment type="catalytic activity">
    <reaction evidence="15">
        <text>(3E,5Z,8Z,11Z,14Z)-eicosapentaenoyl-CoA = (2E,4E,8Z,11Z,14Z)-eicosapentaenoyl-CoA</text>
        <dbReference type="Rhea" id="RHEA:45224"/>
        <dbReference type="ChEBI" id="CHEBI:85090"/>
        <dbReference type="ChEBI" id="CHEBI:85091"/>
    </reaction>
</comment>
<dbReference type="WBParaSite" id="HPBE_0001411101-mRNA-1">
    <property type="protein sequence ID" value="HPBE_0001411101-mRNA-1"/>
    <property type="gene ID" value="HPBE_0001411101"/>
</dbReference>
<keyword evidence="13" id="KW-0413">Isomerase</keyword>
<dbReference type="EMBL" id="UZAH01028212">
    <property type="protein sequence ID" value="VDO98522.1"/>
    <property type="molecule type" value="Genomic_DNA"/>
</dbReference>
<dbReference type="FunFam" id="3.90.226.10:FF:000024">
    <property type="entry name" value="Delta3,5-delta2,4-dienoyl-CoA isomerase"/>
    <property type="match status" value="1"/>
</dbReference>
<dbReference type="Pfam" id="PF04777">
    <property type="entry name" value="Evr1_Alr"/>
    <property type="match status" value="1"/>
</dbReference>
<keyword evidence="8" id="KW-0007">Acetylation</keyword>
<comment type="pathway">
    <text evidence="3">Lipid metabolism; fatty acid beta-oxidation.</text>
</comment>
<proteinExistence type="inferred from homology"/>
<dbReference type="Gene3D" id="1.20.120.310">
    <property type="entry name" value="ERV/ALR sulfhydryl oxidase domain"/>
    <property type="match status" value="1"/>
</dbReference>
<dbReference type="InterPro" id="IPR045002">
    <property type="entry name" value="Ech1-like"/>
</dbReference>
<dbReference type="SUPFAM" id="SSF69000">
    <property type="entry name" value="FAD-dependent thiol oxidase"/>
    <property type="match status" value="1"/>
</dbReference>
<evidence type="ECO:0000256" key="4">
    <source>
        <dbReference type="ARBA" id="ARBA00005254"/>
    </source>
</evidence>
<evidence type="ECO:0000256" key="14">
    <source>
        <dbReference type="ARBA" id="ARBA00051408"/>
    </source>
</evidence>
<evidence type="ECO:0000256" key="7">
    <source>
        <dbReference type="ARBA" id="ARBA00022832"/>
    </source>
</evidence>
<dbReference type="OrthoDB" id="14970at2759"/>
<dbReference type="EC" id="1.8.3.2" evidence="17"/>
<dbReference type="FunFam" id="1.10.12.10:FF:000004">
    <property type="entry name" value="Delta3,5-delta2,4-dienoyl-CoA isomerase"/>
    <property type="match status" value="1"/>
</dbReference>
<evidence type="ECO:0000256" key="10">
    <source>
        <dbReference type="ARBA" id="ARBA00023098"/>
    </source>
</evidence>
<comment type="function">
    <text evidence="16">Isomerization of 3-trans,5-cis-dienoyl-CoA to 2-trans,4-trans-dienoyl-CoA.</text>
</comment>
<comment type="subcellular location">
    <subcellularLocation>
        <location evidence="2">Peroxisome</location>
    </subcellularLocation>
</comment>
<keyword evidence="9 17" id="KW-0560">Oxidoreductase</keyword>
<dbReference type="InterPro" id="IPR014748">
    <property type="entry name" value="Enoyl-CoA_hydra_C"/>
</dbReference>
<dbReference type="Pfam" id="PF00378">
    <property type="entry name" value="ECH_1"/>
    <property type="match status" value="1"/>
</dbReference>
<dbReference type="GO" id="GO:0006635">
    <property type="term" value="P:fatty acid beta-oxidation"/>
    <property type="evidence" value="ECO:0007669"/>
    <property type="project" value="UniProtKB-UniPathway"/>
</dbReference>
<comment type="catalytic activity">
    <reaction evidence="17">
        <text>2 R'C(R)SH + O2 = R'C(R)S-S(R)CR' + H2O2</text>
        <dbReference type="Rhea" id="RHEA:17357"/>
        <dbReference type="ChEBI" id="CHEBI:15379"/>
        <dbReference type="ChEBI" id="CHEBI:16240"/>
        <dbReference type="ChEBI" id="CHEBI:16520"/>
        <dbReference type="ChEBI" id="CHEBI:17412"/>
        <dbReference type="EC" id="1.8.3.2"/>
    </reaction>
</comment>
<dbReference type="PANTHER" id="PTHR43149">
    <property type="entry name" value="ENOYL-COA HYDRATASE"/>
    <property type="match status" value="1"/>
</dbReference>
<evidence type="ECO:0000313" key="20">
    <source>
        <dbReference type="EMBL" id="VDO98522.1"/>
    </source>
</evidence>
<keyword evidence="12" id="KW-1015">Disulfide bond</keyword>
<evidence type="ECO:0000259" key="19">
    <source>
        <dbReference type="PROSITE" id="PS51324"/>
    </source>
</evidence>
<comment type="cofactor">
    <cofactor evidence="1 17">
        <name>FAD</name>
        <dbReference type="ChEBI" id="CHEBI:57692"/>
    </cofactor>
</comment>
<dbReference type="InterPro" id="IPR001753">
    <property type="entry name" value="Enoyl-CoA_hydra/iso"/>
</dbReference>
<keyword evidence="21" id="KW-1185">Reference proteome</keyword>
<dbReference type="SUPFAM" id="SSF52096">
    <property type="entry name" value="ClpP/crotonase"/>
    <property type="match status" value="1"/>
</dbReference>
<evidence type="ECO:0000256" key="15">
    <source>
        <dbReference type="ARBA" id="ARBA00052809"/>
    </source>
</evidence>
<feature type="domain" description="ERV/ALR sulfhydryl oxidase" evidence="19">
    <location>
        <begin position="56"/>
        <end position="157"/>
    </location>
</feature>
<evidence type="ECO:0000256" key="16">
    <source>
        <dbReference type="ARBA" id="ARBA00055786"/>
    </source>
</evidence>
<dbReference type="NCBIfam" id="NF004794">
    <property type="entry name" value="PRK06142.1"/>
    <property type="match status" value="1"/>
</dbReference>
<dbReference type="InterPro" id="IPR017905">
    <property type="entry name" value="ERV/ALR_sulphydryl_oxidase"/>
</dbReference>
<evidence type="ECO:0000256" key="5">
    <source>
        <dbReference type="ARBA" id="ARBA00022630"/>
    </source>
</evidence>
<evidence type="ECO:0000256" key="1">
    <source>
        <dbReference type="ARBA" id="ARBA00001974"/>
    </source>
</evidence>
<keyword evidence="5 17" id="KW-0285">Flavoprotein</keyword>
<dbReference type="Proteomes" id="UP000050761">
    <property type="component" value="Unassembled WGS sequence"/>
</dbReference>
<dbReference type="PANTHER" id="PTHR43149:SF2">
    <property type="entry name" value="DELTA(3,5)-DELTA(2,4)-DIENOYL-COA ISOMERASE, MITOCHONDRIAL"/>
    <property type="match status" value="1"/>
</dbReference>
<accession>A0A183FZE4</accession>
<feature type="region of interest" description="Disordered" evidence="18">
    <location>
        <begin position="28"/>
        <end position="60"/>
    </location>
</feature>
<keyword evidence="6 17" id="KW-0274">FAD</keyword>
<protein>
    <recommendedName>
        <fullName evidence="17">Sulfhydryl oxidase</fullName>
        <ecNumber evidence="17">1.8.3.2</ecNumber>
    </recommendedName>
</protein>
<keyword evidence="7" id="KW-0276">Fatty acid metabolism</keyword>
<dbReference type="InterPro" id="IPR036774">
    <property type="entry name" value="ERV/ALR_sulphydryl_oxid_sf"/>
</dbReference>
<evidence type="ECO:0000256" key="2">
    <source>
        <dbReference type="ARBA" id="ARBA00004275"/>
    </source>
</evidence>
<dbReference type="AlphaFoldDB" id="A0A183FZE4"/>
<feature type="compositionally biased region" description="Basic and acidic residues" evidence="18">
    <location>
        <begin position="29"/>
        <end position="38"/>
    </location>
</feature>
<comment type="similarity">
    <text evidence="4">Belongs to the enoyl-CoA hydratase/isomerase family.</text>
</comment>
<dbReference type="CDD" id="cd06558">
    <property type="entry name" value="crotonase-like"/>
    <property type="match status" value="1"/>
</dbReference>
<keyword evidence="11" id="KW-0576">Peroxisome</keyword>
<accession>A0A3P8DQT1</accession>
<evidence type="ECO:0000256" key="3">
    <source>
        <dbReference type="ARBA" id="ARBA00005005"/>
    </source>
</evidence>
<comment type="catalytic activity">
    <reaction evidence="14">
        <text>(3E,5Z)-octadienoyl-CoA = (2E,4E)-octadienoyl-CoA</text>
        <dbReference type="Rhea" id="RHEA:45244"/>
        <dbReference type="ChEBI" id="CHEBI:62243"/>
        <dbReference type="ChEBI" id="CHEBI:85108"/>
    </reaction>
</comment>
<dbReference type="GO" id="GO:0005777">
    <property type="term" value="C:peroxisome"/>
    <property type="evidence" value="ECO:0007669"/>
    <property type="project" value="UniProtKB-SubCell"/>
</dbReference>
<organism evidence="21 22">
    <name type="scientific">Heligmosomoides polygyrus</name>
    <name type="common">Parasitic roundworm</name>
    <dbReference type="NCBI Taxonomy" id="6339"/>
    <lineage>
        <taxon>Eukaryota</taxon>
        <taxon>Metazoa</taxon>
        <taxon>Ecdysozoa</taxon>
        <taxon>Nematoda</taxon>
        <taxon>Chromadorea</taxon>
        <taxon>Rhabditida</taxon>
        <taxon>Rhabditina</taxon>
        <taxon>Rhabditomorpha</taxon>
        <taxon>Strongyloidea</taxon>
        <taxon>Heligmosomidae</taxon>
        <taxon>Heligmosomoides</taxon>
    </lineage>
</organism>
<dbReference type="GO" id="GO:0005739">
    <property type="term" value="C:mitochondrion"/>
    <property type="evidence" value="ECO:0007669"/>
    <property type="project" value="TreeGrafter"/>
</dbReference>